<dbReference type="PANTHER" id="PTHR18964:SF149">
    <property type="entry name" value="BIFUNCTIONAL UDP-N-ACETYLGLUCOSAMINE 2-EPIMERASE_N-ACETYLMANNOSAMINE KINASE"/>
    <property type="match status" value="1"/>
</dbReference>
<dbReference type="EMBL" id="DWZJ01000050">
    <property type="protein sequence ID" value="HJB13245.1"/>
    <property type="molecule type" value="Genomic_DNA"/>
</dbReference>
<dbReference type="InterPro" id="IPR000600">
    <property type="entry name" value="ROK"/>
</dbReference>
<evidence type="ECO:0000256" key="1">
    <source>
        <dbReference type="ARBA" id="ARBA00006479"/>
    </source>
</evidence>
<organism evidence="2 3">
    <name type="scientific">Candidatus Oscillibacter excrementigallinarum</name>
    <dbReference type="NCBI Taxonomy" id="2838716"/>
    <lineage>
        <taxon>Bacteria</taxon>
        <taxon>Bacillati</taxon>
        <taxon>Bacillota</taxon>
        <taxon>Clostridia</taxon>
        <taxon>Eubacteriales</taxon>
        <taxon>Oscillospiraceae</taxon>
        <taxon>Oscillibacter</taxon>
    </lineage>
</organism>
<dbReference type="SUPFAM" id="SSF53067">
    <property type="entry name" value="Actin-like ATPase domain"/>
    <property type="match status" value="1"/>
</dbReference>
<dbReference type="Pfam" id="PF00480">
    <property type="entry name" value="ROK"/>
    <property type="match status" value="1"/>
</dbReference>
<protein>
    <submittedName>
        <fullName evidence="2">ROK family protein</fullName>
    </submittedName>
</protein>
<gene>
    <name evidence="2" type="ORF">H9787_05990</name>
</gene>
<comment type="similarity">
    <text evidence="1">Belongs to the ROK (NagC/XylR) family.</text>
</comment>
<name>A0A9D2LIN5_9FIRM</name>
<dbReference type="PANTHER" id="PTHR18964">
    <property type="entry name" value="ROK (REPRESSOR, ORF, KINASE) FAMILY"/>
    <property type="match status" value="1"/>
</dbReference>
<evidence type="ECO:0000313" key="2">
    <source>
        <dbReference type="EMBL" id="HJB13245.1"/>
    </source>
</evidence>
<dbReference type="AlphaFoldDB" id="A0A9D2LIN5"/>
<accession>A0A9D2LIN5</accession>
<evidence type="ECO:0000313" key="3">
    <source>
        <dbReference type="Proteomes" id="UP000823824"/>
    </source>
</evidence>
<proteinExistence type="inferred from homology"/>
<reference evidence="2" key="2">
    <citation type="submission" date="2021-04" db="EMBL/GenBank/DDBJ databases">
        <authorList>
            <person name="Gilroy R."/>
        </authorList>
    </citation>
    <scope>NUCLEOTIDE SEQUENCE</scope>
    <source>
        <strain evidence="2">ChiBcec18-1249</strain>
    </source>
</reference>
<dbReference type="Gene3D" id="3.30.420.40">
    <property type="match status" value="2"/>
</dbReference>
<dbReference type="Proteomes" id="UP000823824">
    <property type="component" value="Unassembled WGS sequence"/>
</dbReference>
<dbReference type="InterPro" id="IPR043129">
    <property type="entry name" value="ATPase_NBD"/>
</dbReference>
<reference evidence="2" key="1">
    <citation type="journal article" date="2021" name="PeerJ">
        <title>Extensive microbial diversity within the chicken gut microbiome revealed by metagenomics and culture.</title>
        <authorList>
            <person name="Gilroy R."/>
            <person name="Ravi A."/>
            <person name="Getino M."/>
            <person name="Pursley I."/>
            <person name="Horton D.L."/>
            <person name="Alikhan N.F."/>
            <person name="Baker D."/>
            <person name="Gharbi K."/>
            <person name="Hall N."/>
            <person name="Watson M."/>
            <person name="Adriaenssens E.M."/>
            <person name="Foster-Nyarko E."/>
            <person name="Jarju S."/>
            <person name="Secka A."/>
            <person name="Antonio M."/>
            <person name="Oren A."/>
            <person name="Chaudhuri R.R."/>
            <person name="La Ragione R."/>
            <person name="Hildebrand F."/>
            <person name="Pallen M.J."/>
        </authorList>
    </citation>
    <scope>NUCLEOTIDE SEQUENCE</scope>
    <source>
        <strain evidence="2">ChiBcec18-1249</strain>
    </source>
</reference>
<comment type="caution">
    <text evidence="2">The sequence shown here is derived from an EMBL/GenBank/DDBJ whole genome shotgun (WGS) entry which is preliminary data.</text>
</comment>
<sequence>MFIGIDVGGTNLKAGAVDGAGRLLAAVRRPLDFRGTEAFADDLADLARAALSAAGAAPGDGAGVGIGLPGAVSGGEVLYTTNIPLERTDLAALFRRRLDLPVLLGNDADCAAVGEYLRGAGRGCRDFVAVTLGTGLGGGIILDGRLRGGEASSEAGHLVTHVGGLPCPCGRRGCWEQYASATALIRQTKAAMAAHPESLLHACAAENGTVDGRTPFQAAEAGDETALAVCRQYVEELAEGTASLINLLRPEAVAFGGGVAAAPEQLLLEPLRRRVGELCFSRHGGRTTRILRAELGNDAGIIGAALLGRVTST</sequence>